<name>A0ABS8YFE6_9BACL</name>
<evidence type="ECO:0000256" key="5">
    <source>
        <dbReference type="ARBA" id="ARBA00022801"/>
    </source>
</evidence>
<protein>
    <submittedName>
        <fullName evidence="10">Dipeptidase PepV</fullName>
        <ecNumber evidence="10">3.4.13.-</ecNumber>
    </submittedName>
</protein>
<dbReference type="NCBIfam" id="NF005591">
    <property type="entry name" value="PRK07318.1"/>
    <property type="match status" value="1"/>
</dbReference>
<evidence type="ECO:0000259" key="9">
    <source>
        <dbReference type="Pfam" id="PF07687"/>
    </source>
</evidence>
<accession>A0ABS8YFE6</accession>
<evidence type="ECO:0000256" key="7">
    <source>
        <dbReference type="ARBA" id="ARBA00022997"/>
    </source>
</evidence>
<dbReference type="InterPro" id="IPR001261">
    <property type="entry name" value="ArgE/DapE_CS"/>
</dbReference>
<dbReference type="GO" id="GO:0016805">
    <property type="term" value="F:dipeptidase activity"/>
    <property type="evidence" value="ECO:0007669"/>
    <property type="project" value="UniProtKB-KW"/>
</dbReference>
<dbReference type="Proteomes" id="UP001199916">
    <property type="component" value="Unassembled WGS sequence"/>
</dbReference>
<dbReference type="Gene3D" id="3.30.70.360">
    <property type="match status" value="2"/>
</dbReference>
<keyword evidence="5 10" id="KW-0378">Hydrolase</keyword>
<dbReference type="Pfam" id="PF07687">
    <property type="entry name" value="M20_dimer"/>
    <property type="match status" value="1"/>
</dbReference>
<evidence type="ECO:0000256" key="8">
    <source>
        <dbReference type="ARBA" id="ARBA00023049"/>
    </source>
</evidence>
<sequence length="481" mass="53134">MNWMAEVTARQDELLNDLKGLLRFESVKDNSTSGPGQPMGQEIARALDYMLELSRREQFRVNNLDGYVGYAEYGDSDSDEYIGVLCHLDVVPATGQWTTPPFQPDVRNGKLYARGAIDDKGPTLAAFYGLKIVKELGLPLKHNVRIIFGTDEESGMECMKTYTKREKMPMAGFAPDADFPITHAEKGQINNKFFLKRNGGSSKEAAPVDGARFELKAFHGGGIANMVPESATATVTGEASAIADMAEQFQAYCAEQQLNGTAEVKAGQLELGMKGKSAHGMEPHVGVNAALKLMRFLREYRFQPDADRYISFIGKHLVDDHLGTALGIQYEDDITGSLTVNAGIFEYSEQADSFFHLNIRFPVTQQCDDILATLQAKMAPYDIVIDDELDLKQPHHVDQNHPMIKILQNIYAEETKLEPTLLTTGGGTYAAFMDNGVAFGALFPGREETAHQVDEHIEIDDLLKATAIYARAIYELANLDS</sequence>
<keyword evidence="3" id="KW-0645">Protease</keyword>
<dbReference type="CDD" id="cd03888">
    <property type="entry name" value="M20_PepV"/>
    <property type="match status" value="1"/>
</dbReference>
<keyword evidence="8" id="KW-0482">Metalloprotease</keyword>
<evidence type="ECO:0000313" key="10">
    <source>
        <dbReference type="EMBL" id="MCE5169056.1"/>
    </source>
</evidence>
<comment type="cofactor">
    <cofactor evidence="1">
        <name>Zn(2+)</name>
        <dbReference type="ChEBI" id="CHEBI:29105"/>
    </cofactor>
</comment>
<evidence type="ECO:0000256" key="3">
    <source>
        <dbReference type="ARBA" id="ARBA00022670"/>
    </source>
</evidence>
<dbReference type="InterPro" id="IPR010964">
    <property type="entry name" value="M20A_pepV-rel"/>
</dbReference>
<dbReference type="PANTHER" id="PTHR43808:SF31">
    <property type="entry name" value="N-ACETYL-L-CITRULLINE DEACETYLASE"/>
    <property type="match status" value="1"/>
</dbReference>
<comment type="similarity">
    <text evidence="2">Belongs to the peptidase M20A family.</text>
</comment>
<dbReference type="InterPro" id="IPR036264">
    <property type="entry name" value="Bact_exopeptidase_dim_dom"/>
</dbReference>
<keyword evidence="7 10" id="KW-0224">Dipeptidase</keyword>
<dbReference type="PROSITE" id="PS00759">
    <property type="entry name" value="ARGE_DAPE_CPG2_2"/>
    <property type="match status" value="1"/>
</dbReference>
<dbReference type="InterPro" id="IPR050072">
    <property type="entry name" value="Peptidase_M20A"/>
</dbReference>
<dbReference type="Gene3D" id="3.40.630.10">
    <property type="entry name" value="Zn peptidases"/>
    <property type="match status" value="1"/>
</dbReference>
<dbReference type="PANTHER" id="PTHR43808">
    <property type="entry name" value="ACETYLORNITHINE DEACETYLASE"/>
    <property type="match status" value="1"/>
</dbReference>
<dbReference type="SUPFAM" id="SSF55031">
    <property type="entry name" value="Bacterial exopeptidase dimerisation domain"/>
    <property type="match status" value="1"/>
</dbReference>
<keyword evidence="4" id="KW-0479">Metal-binding</keyword>
<dbReference type="Pfam" id="PF01546">
    <property type="entry name" value="Peptidase_M20"/>
    <property type="match status" value="1"/>
</dbReference>
<dbReference type="RefSeq" id="WP_233696144.1">
    <property type="nucleotide sequence ID" value="NZ_JAJNBZ010000003.1"/>
</dbReference>
<feature type="domain" description="Peptidase M20 dimerisation" evidence="9">
    <location>
        <begin position="266"/>
        <end position="379"/>
    </location>
</feature>
<keyword evidence="11" id="KW-1185">Reference proteome</keyword>
<evidence type="ECO:0000256" key="6">
    <source>
        <dbReference type="ARBA" id="ARBA00022833"/>
    </source>
</evidence>
<comment type="caution">
    <text evidence="10">The sequence shown here is derived from an EMBL/GenBank/DDBJ whole genome shotgun (WGS) entry which is preliminary data.</text>
</comment>
<dbReference type="InterPro" id="IPR002933">
    <property type="entry name" value="Peptidase_M20"/>
</dbReference>
<gene>
    <name evidence="10" type="primary">pepV</name>
    <name evidence="10" type="ORF">LQV63_07000</name>
</gene>
<dbReference type="EMBL" id="JAJNBZ010000003">
    <property type="protein sequence ID" value="MCE5169056.1"/>
    <property type="molecule type" value="Genomic_DNA"/>
</dbReference>
<dbReference type="SUPFAM" id="SSF53187">
    <property type="entry name" value="Zn-dependent exopeptidases"/>
    <property type="match status" value="1"/>
</dbReference>
<dbReference type="EC" id="3.4.13.-" evidence="10"/>
<evidence type="ECO:0000256" key="4">
    <source>
        <dbReference type="ARBA" id="ARBA00022723"/>
    </source>
</evidence>
<evidence type="ECO:0000313" key="11">
    <source>
        <dbReference type="Proteomes" id="UP001199916"/>
    </source>
</evidence>
<evidence type="ECO:0000256" key="1">
    <source>
        <dbReference type="ARBA" id="ARBA00001947"/>
    </source>
</evidence>
<dbReference type="InterPro" id="IPR011650">
    <property type="entry name" value="Peptidase_M20_dimer"/>
</dbReference>
<organism evidence="10 11">
    <name type="scientific">Paenibacillus profundus</name>
    <dbReference type="NCBI Taxonomy" id="1173085"/>
    <lineage>
        <taxon>Bacteria</taxon>
        <taxon>Bacillati</taxon>
        <taxon>Bacillota</taxon>
        <taxon>Bacilli</taxon>
        <taxon>Bacillales</taxon>
        <taxon>Paenibacillaceae</taxon>
        <taxon>Paenibacillus</taxon>
    </lineage>
</organism>
<evidence type="ECO:0000256" key="2">
    <source>
        <dbReference type="ARBA" id="ARBA00006247"/>
    </source>
</evidence>
<dbReference type="NCBIfam" id="TIGR01887">
    <property type="entry name" value="dipeptidaselike"/>
    <property type="match status" value="1"/>
</dbReference>
<proteinExistence type="inferred from homology"/>
<keyword evidence="6" id="KW-0862">Zinc</keyword>
<reference evidence="10 11" key="1">
    <citation type="submission" date="2021-11" db="EMBL/GenBank/DDBJ databases">
        <title>Draft genome sequence of Paenibacillus profundus YoMME, a new Gram-positive bacteria with exoelectrogenic properties.</title>
        <authorList>
            <person name="Hubenova Y."/>
            <person name="Hubenova E."/>
            <person name="Manasiev Y."/>
            <person name="Peykov S."/>
            <person name="Mitov M."/>
        </authorList>
    </citation>
    <scope>NUCLEOTIDE SEQUENCE [LARGE SCALE GENOMIC DNA]</scope>
    <source>
        <strain evidence="10 11">YoMME</strain>
    </source>
</reference>